<organism evidence="2 3">
    <name type="scientific">Haloferax profundi</name>
    <dbReference type="NCBI Taxonomy" id="1544718"/>
    <lineage>
        <taxon>Archaea</taxon>
        <taxon>Methanobacteriati</taxon>
        <taxon>Methanobacteriota</taxon>
        <taxon>Stenosarchaea group</taxon>
        <taxon>Halobacteria</taxon>
        <taxon>Halobacteriales</taxon>
        <taxon>Haloferacaceae</taxon>
        <taxon>Haloferax</taxon>
    </lineage>
</organism>
<dbReference type="Proteomes" id="UP000053157">
    <property type="component" value="Unassembled WGS sequence"/>
</dbReference>
<dbReference type="Pfam" id="PF25922">
    <property type="entry name" value="DUF7968"/>
    <property type="match status" value="1"/>
</dbReference>
<keyword evidence="3" id="KW-1185">Reference proteome</keyword>
<evidence type="ECO:0000313" key="3">
    <source>
        <dbReference type="Proteomes" id="UP000053157"/>
    </source>
</evidence>
<dbReference type="EMBL" id="LOPV01000048">
    <property type="protein sequence ID" value="KTG30420.1"/>
    <property type="molecule type" value="Genomic_DNA"/>
</dbReference>
<gene>
    <name evidence="2" type="ORF">AUR66_07870</name>
</gene>
<protein>
    <recommendedName>
        <fullName evidence="1">DUF7968 domain-containing protein</fullName>
    </recommendedName>
</protein>
<reference evidence="2 3" key="1">
    <citation type="submission" date="2015-12" db="EMBL/GenBank/DDBJ databases">
        <title>Haloferax profundi sp. nov. isolated from the Discovery deep brine-seawater interface in the Red Sea.</title>
        <authorList>
            <person name="Zhang G."/>
            <person name="Stingl U."/>
            <person name="Rashid M."/>
        </authorList>
    </citation>
    <scope>NUCLEOTIDE SEQUENCE [LARGE SCALE GENOMIC DNA]</scope>
    <source>
        <strain evidence="2 3">SB29</strain>
    </source>
</reference>
<accession>A0A0W1SVL0</accession>
<proteinExistence type="predicted"/>
<evidence type="ECO:0000313" key="2">
    <source>
        <dbReference type="EMBL" id="KTG30420.1"/>
    </source>
</evidence>
<dbReference type="AlphaFoldDB" id="A0A0W1SVL0"/>
<dbReference type="RefSeq" id="WP_058571010.1">
    <property type="nucleotide sequence ID" value="NZ_LOPV01000048.1"/>
</dbReference>
<comment type="caution">
    <text evidence="2">The sequence shown here is derived from an EMBL/GenBank/DDBJ whole genome shotgun (WGS) entry which is preliminary data.</text>
</comment>
<dbReference type="InterPro" id="IPR058274">
    <property type="entry name" value="DUF7968"/>
</dbReference>
<name>A0A0W1SVL0_9EURY</name>
<sequence length="122" mass="13116">MTSESAAPDPATDATATSVVVSFPDELSAWGRDQLTADRFVNYLKRFHDEAALGDEWEEFLDVGCCGDSLTLTLRVEELEPAGATTLSEETEVEFVEREGSVHGGWCVQSADGPASTTGKQD</sequence>
<feature type="domain" description="DUF7968" evidence="1">
    <location>
        <begin position="13"/>
        <end position="115"/>
    </location>
</feature>
<evidence type="ECO:0000259" key="1">
    <source>
        <dbReference type="Pfam" id="PF25922"/>
    </source>
</evidence>
<dbReference type="OrthoDB" id="239888at2157"/>